<sequence length="115" mass="12682">MFHFHVGQSPDAVDPPITDHRSAGVSKPHQRAHRLALLWDLGSINRSVLCFVIFPVIVQLNHSIHCSVGNMKVGVGTYFGGPSGLGPSKVQLVWQGLMSMELLQQRTLKWDNGQV</sequence>
<reference evidence="2" key="1">
    <citation type="journal article" date="2003" name="Genome Biol.">
        <title>An integrated gene annotation and transcriptional profiling approach towards the full gene content of the Drosophila genome.</title>
        <authorList>
            <person name="Hild M."/>
            <person name="Beckmann B."/>
            <person name="Haas S.A."/>
            <person name="Koch B."/>
            <person name="Solovyev V."/>
            <person name="Busold C."/>
            <person name="Fellenberg K."/>
            <person name="Boutros M."/>
            <person name="Vingron M."/>
            <person name="Sauer F."/>
            <person name="Hoheisel J.D."/>
            <person name="Paro R."/>
        </authorList>
    </citation>
    <scope>NUCLEOTIDE SEQUENCE</scope>
</reference>
<organism evidence="2">
    <name type="scientific">Drosophila melanogaster</name>
    <name type="common">Fruit fly</name>
    <dbReference type="NCBI Taxonomy" id="7227"/>
    <lineage>
        <taxon>Eukaryota</taxon>
        <taxon>Metazoa</taxon>
        <taxon>Ecdysozoa</taxon>
        <taxon>Arthropoda</taxon>
        <taxon>Hexapoda</taxon>
        <taxon>Insecta</taxon>
        <taxon>Pterygota</taxon>
        <taxon>Neoptera</taxon>
        <taxon>Endopterygota</taxon>
        <taxon>Diptera</taxon>
        <taxon>Brachycera</taxon>
        <taxon>Muscomorpha</taxon>
        <taxon>Ephydroidea</taxon>
        <taxon>Drosophilidae</taxon>
        <taxon>Drosophila</taxon>
        <taxon>Sophophora</taxon>
    </lineage>
</organism>
<proteinExistence type="predicted"/>
<protein>
    <submittedName>
        <fullName evidence="2">HDC16226</fullName>
    </submittedName>
</protein>
<gene>
    <name evidence="2" type="ORF">HDC16226</name>
</gene>
<dbReference type="EMBL" id="BK002911">
    <property type="protein sequence ID" value="DAA04416.1"/>
    <property type="molecule type" value="Genomic_DNA"/>
</dbReference>
<dbReference type="AlphaFoldDB" id="Q6IJ05"/>
<name>Q6IJ05_DROME</name>
<feature type="region of interest" description="Disordered" evidence="1">
    <location>
        <begin position="1"/>
        <end position="25"/>
    </location>
</feature>
<evidence type="ECO:0000256" key="1">
    <source>
        <dbReference type="SAM" id="MobiDB-lite"/>
    </source>
</evidence>
<accession>Q6IJ05</accession>
<evidence type="ECO:0000313" key="2">
    <source>
        <dbReference type="EMBL" id="DAA04416.1"/>
    </source>
</evidence>